<feature type="region of interest" description="Disordered" evidence="1">
    <location>
        <begin position="108"/>
        <end position="163"/>
    </location>
</feature>
<reference evidence="2" key="1">
    <citation type="submission" date="2021-03" db="EMBL/GenBank/DDBJ databases">
        <title>Evolutionary innovations through gain and loss of genes in the ectomycorrhizal Boletales.</title>
        <authorList>
            <person name="Wu G."/>
            <person name="Miyauchi S."/>
            <person name="Morin E."/>
            <person name="Yang Z.-L."/>
            <person name="Xu J."/>
            <person name="Martin F.M."/>
        </authorList>
    </citation>
    <scope>NUCLEOTIDE SEQUENCE</scope>
    <source>
        <strain evidence="2">BR01</strain>
    </source>
</reference>
<sequence length="218" mass="23763">MRSLVAVSKPRCTTTVRSIKVDCVIVRGPCSKMLKLVWRLVRLFKFLLSFPSRLRILMFSKCKAALTRVASLWRAIQRHKTTFFNPDPPPRILCSDQSEPAPTDHHVVVELGPLDPSGDDPSVPATAHDAVSPPAPAPAEPPTTSDNPTTQSGPGWDVQPGIADGRMRSAKHRNAGYVNVGYLSTFTLDSSHLIQRLPIGDRTQSLTCVACLVSTAMV</sequence>
<dbReference type="Proteomes" id="UP000683000">
    <property type="component" value="Unassembled WGS sequence"/>
</dbReference>
<comment type="caution">
    <text evidence="2">The sequence shown here is derived from an EMBL/GenBank/DDBJ whole genome shotgun (WGS) entry which is preliminary data.</text>
</comment>
<accession>A0A8I3AAS5</accession>
<evidence type="ECO:0000313" key="3">
    <source>
        <dbReference type="Proteomes" id="UP000683000"/>
    </source>
</evidence>
<evidence type="ECO:0000256" key="1">
    <source>
        <dbReference type="SAM" id="MobiDB-lite"/>
    </source>
</evidence>
<feature type="compositionally biased region" description="Polar residues" evidence="1">
    <location>
        <begin position="143"/>
        <end position="153"/>
    </location>
</feature>
<evidence type="ECO:0000313" key="2">
    <source>
        <dbReference type="EMBL" id="KAG6378241.1"/>
    </source>
</evidence>
<protein>
    <submittedName>
        <fullName evidence="2">Uncharacterized protein</fullName>
    </submittedName>
</protein>
<dbReference type="AlphaFoldDB" id="A0A8I3AAS5"/>
<gene>
    <name evidence="2" type="ORF">JVT61DRAFT_13946</name>
</gene>
<keyword evidence="3" id="KW-1185">Reference proteome</keyword>
<dbReference type="EMBL" id="JAGFBS010000007">
    <property type="protein sequence ID" value="KAG6378241.1"/>
    <property type="molecule type" value="Genomic_DNA"/>
</dbReference>
<name>A0A8I3AAS5_9AGAM</name>
<proteinExistence type="predicted"/>
<organism evidence="2 3">
    <name type="scientific">Boletus reticuloceps</name>
    <dbReference type="NCBI Taxonomy" id="495285"/>
    <lineage>
        <taxon>Eukaryota</taxon>
        <taxon>Fungi</taxon>
        <taxon>Dikarya</taxon>
        <taxon>Basidiomycota</taxon>
        <taxon>Agaricomycotina</taxon>
        <taxon>Agaricomycetes</taxon>
        <taxon>Agaricomycetidae</taxon>
        <taxon>Boletales</taxon>
        <taxon>Boletineae</taxon>
        <taxon>Boletaceae</taxon>
        <taxon>Boletoideae</taxon>
        <taxon>Boletus</taxon>
    </lineage>
</organism>